<evidence type="ECO:0000313" key="3">
    <source>
        <dbReference type="EMBL" id="VDP87550.1"/>
    </source>
</evidence>
<dbReference type="OrthoDB" id="6243283at2759"/>
<feature type="transmembrane region" description="Helical" evidence="2">
    <location>
        <begin position="49"/>
        <end position="77"/>
    </location>
</feature>
<dbReference type="EMBL" id="UZAN01049595">
    <property type="protein sequence ID" value="VDP87550.1"/>
    <property type="molecule type" value="Genomic_DNA"/>
</dbReference>
<reference evidence="5" key="1">
    <citation type="submission" date="2016-06" db="UniProtKB">
        <authorList>
            <consortium name="WormBaseParasite"/>
        </authorList>
    </citation>
    <scope>IDENTIFICATION</scope>
</reference>
<keyword evidence="4" id="KW-1185">Reference proteome</keyword>
<organism evidence="5">
    <name type="scientific">Echinostoma caproni</name>
    <dbReference type="NCBI Taxonomy" id="27848"/>
    <lineage>
        <taxon>Eukaryota</taxon>
        <taxon>Metazoa</taxon>
        <taxon>Spiralia</taxon>
        <taxon>Lophotrochozoa</taxon>
        <taxon>Platyhelminthes</taxon>
        <taxon>Trematoda</taxon>
        <taxon>Digenea</taxon>
        <taxon>Plagiorchiida</taxon>
        <taxon>Echinostomata</taxon>
        <taxon>Echinostomatoidea</taxon>
        <taxon>Echinostomatidae</taxon>
        <taxon>Echinostoma</taxon>
    </lineage>
</organism>
<keyword evidence="2" id="KW-1133">Transmembrane helix</keyword>
<evidence type="ECO:0000313" key="5">
    <source>
        <dbReference type="WBParaSite" id="ECPE_0001077601-mRNA-1"/>
    </source>
</evidence>
<evidence type="ECO:0000256" key="1">
    <source>
        <dbReference type="SAM" id="MobiDB-lite"/>
    </source>
</evidence>
<accession>A0A183AUV8</accession>
<gene>
    <name evidence="3" type="ORF">ECPE_LOCUS10743</name>
</gene>
<feature type="transmembrane region" description="Helical" evidence="2">
    <location>
        <begin position="6"/>
        <end position="28"/>
    </location>
</feature>
<evidence type="ECO:0000256" key="2">
    <source>
        <dbReference type="SAM" id="Phobius"/>
    </source>
</evidence>
<sequence length="467" mass="53731">MDLGGLSGLLFIFINLCLAIFYLTQLIISNKANRVLKNRWMRQHFLDLVNVRSGLLGALIGESFTLAILLILLWWVVHRFGVREKYRLLHIRHLAEDSSSNRFVDNSNTSRLNMLGTVRNSRYLQRLAQVLETYGLSFRRQLRLASEPQRMEMQNVSDTRRQNQAAPADERSRSSRLQTTGDSEMETETLLHDFGIEGGVESATCQWKDPDSVLAHPGDGYASSSQMPNMRTSEIHVIQSIPTRRWSATYSHTVCLLCVYGLIFLSLVVPHCILQIALNVLQQNLAVNFVRLSQSHTKWALNEFVNKTDEDYDIWYTLRDSFGCHTEGNNSYCFQTKEETHLDEYALVHLCAESMRVPDTFEESLPACSPIVYDWIERHKWHSTIRLTVFILSYTICVSLIIRTVTWPIASSTCQTYPRVDWWKGAGYRSLPSSDESKRPGIFGQPLYRCNRSGPWIEGQNHGYCRF</sequence>
<dbReference type="Proteomes" id="UP000272942">
    <property type="component" value="Unassembled WGS sequence"/>
</dbReference>
<feature type="compositionally biased region" description="Polar residues" evidence="1">
    <location>
        <begin position="152"/>
        <end position="165"/>
    </location>
</feature>
<dbReference type="AlphaFoldDB" id="A0A183AUV8"/>
<proteinExistence type="predicted"/>
<keyword evidence="2" id="KW-0812">Transmembrane</keyword>
<protein>
    <submittedName>
        <fullName evidence="3 5">Uncharacterized protein</fullName>
    </submittedName>
</protein>
<feature type="region of interest" description="Disordered" evidence="1">
    <location>
        <begin position="149"/>
        <end position="184"/>
    </location>
</feature>
<feature type="transmembrane region" description="Helical" evidence="2">
    <location>
        <begin position="387"/>
        <end position="410"/>
    </location>
</feature>
<name>A0A183AUV8_9TREM</name>
<feature type="transmembrane region" description="Helical" evidence="2">
    <location>
        <begin position="259"/>
        <end position="281"/>
    </location>
</feature>
<evidence type="ECO:0000313" key="4">
    <source>
        <dbReference type="Proteomes" id="UP000272942"/>
    </source>
</evidence>
<dbReference type="WBParaSite" id="ECPE_0001077601-mRNA-1">
    <property type="protein sequence ID" value="ECPE_0001077601-mRNA-1"/>
    <property type="gene ID" value="ECPE_0001077601"/>
</dbReference>
<reference evidence="3 4" key="2">
    <citation type="submission" date="2018-11" db="EMBL/GenBank/DDBJ databases">
        <authorList>
            <consortium name="Pathogen Informatics"/>
        </authorList>
    </citation>
    <scope>NUCLEOTIDE SEQUENCE [LARGE SCALE GENOMIC DNA]</scope>
    <source>
        <strain evidence="3 4">Egypt</strain>
    </source>
</reference>
<keyword evidence="2" id="KW-0472">Membrane</keyword>